<organism evidence="3">
    <name type="scientific">hydrothermal vent metagenome</name>
    <dbReference type="NCBI Taxonomy" id="652676"/>
    <lineage>
        <taxon>unclassified sequences</taxon>
        <taxon>metagenomes</taxon>
        <taxon>ecological metagenomes</taxon>
    </lineage>
</organism>
<dbReference type="InterPro" id="IPR051199">
    <property type="entry name" value="LPS_LOS_Heptosyltrfase"/>
</dbReference>
<protein>
    <submittedName>
        <fullName evidence="3">ADP-heptose--lipooligosaccharide heptosyltransferase II</fullName>
    </submittedName>
</protein>
<dbReference type="PANTHER" id="PTHR30160">
    <property type="entry name" value="TETRAACYLDISACCHARIDE 4'-KINASE-RELATED"/>
    <property type="match status" value="1"/>
</dbReference>
<dbReference type="PANTHER" id="PTHR30160:SF15">
    <property type="entry name" value="GLYCOSYLTRANSFERASE HI_0523-RELATED"/>
    <property type="match status" value="1"/>
</dbReference>
<dbReference type="Gene3D" id="3.40.50.2000">
    <property type="entry name" value="Glycogen Phosphorylase B"/>
    <property type="match status" value="2"/>
</dbReference>
<gene>
    <name evidence="3" type="ORF">MNBD_GAMMA22-399</name>
</gene>
<keyword evidence="2 3" id="KW-0808">Transferase</keyword>
<proteinExistence type="predicted"/>
<keyword evidence="1" id="KW-0328">Glycosyltransferase</keyword>
<dbReference type="GO" id="GO:0009244">
    <property type="term" value="P:lipopolysaccharide core region biosynthetic process"/>
    <property type="evidence" value="ECO:0007669"/>
    <property type="project" value="TreeGrafter"/>
</dbReference>
<dbReference type="SUPFAM" id="SSF53756">
    <property type="entry name" value="UDP-Glycosyltransferase/glycogen phosphorylase"/>
    <property type="match status" value="1"/>
</dbReference>
<name>A0A3B1AEP1_9ZZZZ</name>
<reference evidence="3" key="1">
    <citation type="submission" date="2018-06" db="EMBL/GenBank/DDBJ databases">
        <authorList>
            <person name="Zhirakovskaya E."/>
        </authorList>
    </citation>
    <scope>NUCLEOTIDE SEQUENCE</scope>
</reference>
<dbReference type="GO" id="GO:0008713">
    <property type="term" value="F:ADP-heptose-lipopolysaccharide heptosyltransferase activity"/>
    <property type="evidence" value="ECO:0007669"/>
    <property type="project" value="TreeGrafter"/>
</dbReference>
<dbReference type="CDD" id="cd03789">
    <property type="entry name" value="GT9_LPS_heptosyltransferase"/>
    <property type="match status" value="1"/>
</dbReference>
<evidence type="ECO:0000313" key="3">
    <source>
        <dbReference type="EMBL" id="VAW97947.1"/>
    </source>
</evidence>
<evidence type="ECO:0000256" key="1">
    <source>
        <dbReference type="ARBA" id="ARBA00022676"/>
    </source>
</evidence>
<dbReference type="EMBL" id="UOFS01000034">
    <property type="protein sequence ID" value="VAW97947.1"/>
    <property type="molecule type" value="Genomic_DNA"/>
</dbReference>
<accession>A0A3B1AEP1</accession>
<dbReference type="Pfam" id="PF01075">
    <property type="entry name" value="Glyco_transf_9"/>
    <property type="match status" value="1"/>
</dbReference>
<sequence length="351" mass="39156">MNSCKITTTPKNILICRTDKLGDFVLSLPSFILLKKALPNTKIIALTQEYTKPIAELCNAIDDIVCIPKSDSTLKTVKNSIAAIKPLKIDVSISLFTTATLALGLLLSKISIRLAPATKIDQLFYNYRLKQRRSLSLKPEFEYNLDLTKHYLKLSQTNYDTDFERPVISIEPRIISTTKNEFCDNNKMDKHTTFIFIHVGSGGSANNLTPEQYAKLISLLNKKLTATFVLCEGPEDSSNVEKTISQLMVNNVIRYVSDKGLLEFTKHIAFADFFISGSTGPLHIAGALDIPTAGFYPNRRSATATRWKTLNSENNLLSCSPPEDHSEDMTTIDLELISSQICTRLNSNHSK</sequence>
<dbReference type="InterPro" id="IPR002201">
    <property type="entry name" value="Glyco_trans_9"/>
</dbReference>
<evidence type="ECO:0000256" key="2">
    <source>
        <dbReference type="ARBA" id="ARBA00022679"/>
    </source>
</evidence>
<dbReference type="AlphaFoldDB" id="A0A3B1AEP1"/>
<dbReference type="GO" id="GO:0005829">
    <property type="term" value="C:cytosol"/>
    <property type="evidence" value="ECO:0007669"/>
    <property type="project" value="TreeGrafter"/>
</dbReference>